<dbReference type="eggNOG" id="COG2893">
    <property type="taxonomic scope" value="Bacteria"/>
</dbReference>
<sequence>MIGIILVTHGDFGSGLLHAAQTMVGESGNCCAIGVDVSRPMQDIIDQLKQKVKEIDTGSGVVILTDMFGGTPTNISLSLLSHGHIEVITGVNLPMLLKALSGRTQELGDLAQEIKSAGKQGILVAGDVLKRQVAGSGKKGE</sequence>
<dbReference type="GO" id="GO:0009401">
    <property type="term" value="P:phosphoenolpyruvate-dependent sugar phosphotransferase system"/>
    <property type="evidence" value="ECO:0007669"/>
    <property type="project" value="UniProtKB-KW"/>
</dbReference>
<keyword evidence="2" id="KW-0813">Transport</keyword>
<keyword evidence="5" id="KW-0808">Transferase</keyword>
<evidence type="ECO:0000256" key="4">
    <source>
        <dbReference type="ARBA" id="ARBA00022597"/>
    </source>
</evidence>
<name>D6SSF7_9BACT</name>
<dbReference type="GO" id="GO:0016020">
    <property type="term" value="C:membrane"/>
    <property type="evidence" value="ECO:0007669"/>
    <property type="project" value="InterPro"/>
</dbReference>
<dbReference type="Proteomes" id="UP000005496">
    <property type="component" value="Unassembled WGS sequence"/>
</dbReference>
<dbReference type="InterPro" id="IPR004701">
    <property type="entry name" value="PTS_EIIA_man-typ"/>
</dbReference>
<keyword evidence="3" id="KW-0963">Cytoplasm</keyword>
<dbReference type="RefSeq" id="WP_008870973.1">
    <property type="nucleotide sequence ID" value="NZ_ACJN02000003.1"/>
</dbReference>
<evidence type="ECO:0000256" key="7">
    <source>
        <dbReference type="ARBA" id="ARBA00022777"/>
    </source>
</evidence>
<dbReference type="SUPFAM" id="SSF53062">
    <property type="entry name" value="PTS system fructose IIA component-like"/>
    <property type="match status" value="1"/>
</dbReference>
<organism evidence="9 10">
    <name type="scientific">Desulfonatronospira thiodismutans ASO3-1</name>
    <dbReference type="NCBI Taxonomy" id="555779"/>
    <lineage>
        <taxon>Bacteria</taxon>
        <taxon>Pseudomonadati</taxon>
        <taxon>Thermodesulfobacteriota</taxon>
        <taxon>Desulfovibrionia</taxon>
        <taxon>Desulfovibrionales</taxon>
        <taxon>Desulfonatronovibrionaceae</taxon>
        <taxon>Desulfonatronospira</taxon>
    </lineage>
</organism>
<evidence type="ECO:0000256" key="6">
    <source>
        <dbReference type="ARBA" id="ARBA00022683"/>
    </source>
</evidence>
<dbReference type="GO" id="GO:0005737">
    <property type="term" value="C:cytoplasm"/>
    <property type="evidence" value="ECO:0007669"/>
    <property type="project" value="UniProtKB-SubCell"/>
</dbReference>
<dbReference type="OrthoDB" id="9794368at2"/>
<evidence type="ECO:0000313" key="10">
    <source>
        <dbReference type="Proteomes" id="UP000005496"/>
    </source>
</evidence>
<proteinExistence type="predicted"/>
<dbReference type="InterPro" id="IPR036662">
    <property type="entry name" value="PTS_EIIA_man-typ_sf"/>
</dbReference>
<reference evidence="9" key="1">
    <citation type="submission" date="2010-05" db="EMBL/GenBank/DDBJ databases">
        <title>The draft genome of Desulfonatronospira thiodismutans ASO3-1.</title>
        <authorList>
            <consortium name="US DOE Joint Genome Institute (JGI-PGF)"/>
            <person name="Lucas S."/>
            <person name="Copeland A."/>
            <person name="Lapidus A."/>
            <person name="Cheng J.-F."/>
            <person name="Bruce D."/>
            <person name="Goodwin L."/>
            <person name="Pitluck S."/>
            <person name="Chertkov O."/>
            <person name="Brettin T."/>
            <person name="Detter J.C."/>
            <person name="Han C."/>
            <person name="Land M.L."/>
            <person name="Hauser L."/>
            <person name="Kyrpides N."/>
            <person name="Mikhailova N."/>
            <person name="Muyzer G."/>
            <person name="Woyke T."/>
        </authorList>
    </citation>
    <scope>NUCLEOTIDE SEQUENCE [LARGE SCALE GENOMIC DNA]</scope>
    <source>
        <strain evidence="9">ASO3-1</strain>
    </source>
</reference>
<evidence type="ECO:0000256" key="3">
    <source>
        <dbReference type="ARBA" id="ARBA00022490"/>
    </source>
</evidence>
<dbReference type="InterPro" id="IPR051471">
    <property type="entry name" value="Bacterial_PTS_sugar_comp"/>
</dbReference>
<dbReference type="PROSITE" id="PS51096">
    <property type="entry name" value="PTS_EIIA_TYPE_4"/>
    <property type="match status" value="1"/>
</dbReference>
<dbReference type="EMBL" id="ACJN02000003">
    <property type="protein sequence ID" value="EFI33623.1"/>
    <property type="molecule type" value="Genomic_DNA"/>
</dbReference>
<dbReference type="CDD" id="cd00006">
    <property type="entry name" value="PTS_IIA_man"/>
    <property type="match status" value="1"/>
</dbReference>
<keyword evidence="6" id="KW-0598">Phosphotransferase system</keyword>
<dbReference type="PANTHER" id="PTHR33799:SF1">
    <property type="entry name" value="PTS SYSTEM MANNOSE-SPECIFIC EIIAB COMPONENT-RELATED"/>
    <property type="match status" value="1"/>
</dbReference>
<accession>D6SSF7</accession>
<evidence type="ECO:0000256" key="1">
    <source>
        <dbReference type="ARBA" id="ARBA00004496"/>
    </source>
</evidence>
<evidence type="ECO:0000256" key="5">
    <source>
        <dbReference type="ARBA" id="ARBA00022679"/>
    </source>
</evidence>
<evidence type="ECO:0000259" key="8">
    <source>
        <dbReference type="PROSITE" id="PS51096"/>
    </source>
</evidence>
<dbReference type="InterPro" id="IPR033887">
    <property type="entry name" value="PTS_IIA_man"/>
</dbReference>
<dbReference type="Pfam" id="PF03610">
    <property type="entry name" value="EIIA-man"/>
    <property type="match status" value="1"/>
</dbReference>
<dbReference type="AlphaFoldDB" id="D6SSF7"/>
<dbReference type="PANTHER" id="PTHR33799">
    <property type="entry name" value="PTS PERMEASE-RELATED-RELATED"/>
    <property type="match status" value="1"/>
</dbReference>
<comment type="caution">
    <text evidence="9">The sequence shown here is derived from an EMBL/GenBank/DDBJ whole genome shotgun (WGS) entry which is preliminary data.</text>
</comment>
<keyword evidence="7" id="KW-0418">Kinase</keyword>
<feature type="domain" description="PTS EIIA type-4" evidence="8">
    <location>
        <begin position="1"/>
        <end position="122"/>
    </location>
</feature>
<gene>
    <name evidence="9" type="ORF">Dthio_PD0958</name>
</gene>
<keyword evidence="10" id="KW-1185">Reference proteome</keyword>
<comment type="subcellular location">
    <subcellularLocation>
        <location evidence="1">Cytoplasm</location>
    </subcellularLocation>
</comment>
<evidence type="ECO:0000256" key="2">
    <source>
        <dbReference type="ARBA" id="ARBA00022448"/>
    </source>
</evidence>
<dbReference type="Gene3D" id="3.40.50.510">
    <property type="entry name" value="Phosphotransferase system, mannose-type IIA component"/>
    <property type="match status" value="1"/>
</dbReference>
<dbReference type="GO" id="GO:0016301">
    <property type="term" value="F:kinase activity"/>
    <property type="evidence" value="ECO:0007669"/>
    <property type="project" value="UniProtKB-KW"/>
</dbReference>
<evidence type="ECO:0000313" key="9">
    <source>
        <dbReference type="EMBL" id="EFI33623.1"/>
    </source>
</evidence>
<keyword evidence="4" id="KW-0762">Sugar transport</keyword>
<protein>
    <submittedName>
        <fullName evidence="9">PTS system fructose subfamily IIA component</fullName>
    </submittedName>
</protein>